<sequence length="635" mass="68940">MINAVAVAGILTLFQVAPTRVEVTPERSEIEVQATAQLTVRAFDGSGRAINGMPVRWISSTPELATIDQMGRVLALNPGMARVTAVIGGRPSGSVTIIIRALPAAELSVQLANDRPYATQALPLQVTARNRLGEIVDDPDLTYASSDESVAVVDPAGLVFARAQGTARISASTGAVRGGTVVNVRADPGLSYSLSPTEAQVRTGDVIRLQASIQSPDGEVQGFPEWSVTGTGAQVEDDDGEGVFVAEEPGTYRVSARLGENSVLSAVVRVESRDADAELIQVGRGPISDHHSGDVWVFEGVDGRDYAYIGTFMHDWMKVWDVTDPSNPMLTDSIQLDARRINDVKIHPNSRLGIVTREGASSRRNGMVLLDLATPAHPTVLGEYTETLTGGVHNVWIDGDNELVYAVHNGTRAIHIIDISNPEAPSEVGRWQIDNQQRSLHDVIIQEGYAYASYWDDGVVILDVGAGSHGGTPRAPVLVSQFKYPVGNTHVAWRHGQYLFVGDEIFPPAWDADRPIDARGYIHVLDMSDMENPVEVAKYEVPEAGAHNVWTEGDRLYVGYYQAGLRVLDISGELRGDLYKQGREIAVIKTTDENTTTPNWGMTWGAQVFKGRIYSSDINSGLWITELKERSRIVS</sequence>
<gene>
    <name evidence="2" type="ORF">METZ01_LOCUS36416</name>
</gene>
<dbReference type="InterPro" id="IPR013211">
    <property type="entry name" value="LVIVD"/>
</dbReference>
<feature type="domain" description="BIG2" evidence="1">
    <location>
        <begin position="103"/>
        <end position="183"/>
    </location>
</feature>
<evidence type="ECO:0000313" key="2">
    <source>
        <dbReference type="EMBL" id="SUZ83562.1"/>
    </source>
</evidence>
<feature type="domain" description="BIG2" evidence="1">
    <location>
        <begin position="17"/>
        <end position="97"/>
    </location>
</feature>
<dbReference type="EMBL" id="UINC01001556">
    <property type="protein sequence ID" value="SUZ83562.1"/>
    <property type="molecule type" value="Genomic_DNA"/>
</dbReference>
<accession>A0A381QVV2</accession>
<organism evidence="2">
    <name type="scientific">marine metagenome</name>
    <dbReference type="NCBI Taxonomy" id="408172"/>
    <lineage>
        <taxon>unclassified sequences</taxon>
        <taxon>metagenomes</taxon>
        <taxon>ecological metagenomes</taxon>
    </lineage>
</organism>
<name>A0A381QVV2_9ZZZZ</name>
<dbReference type="AlphaFoldDB" id="A0A381QVV2"/>
<dbReference type="SUPFAM" id="SSF75011">
    <property type="entry name" value="3-carboxy-cis,cis-mucoante lactonizing enzyme"/>
    <property type="match status" value="1"/>
</dbReference>
<proteinExistence type="predicted"/>
<dbReference type="InterPro" id="IPR003343">
    <property type="entry name" value="Big_2"/>
</dbReference>
<reference evidence="2" key="1">
    <citation type="submission" date="2018-05" db="EMBL/GenBank/DDBJ databases">
        <authorList>
            <person name="Lanie J.A."/>
            <person name="Ng W.-L."/>
            <person name="Kazmierczak K.M."/>
            <person name="Andrzejewski T.M."/>
            <person name="Davidsen T.M."/>
            <person name="Wayne K.J."/>
            <person name="Tettelin H."/>
            <person name="Glass J.I."/>
            <person name="Rusch D."/>
            <person name="Podicherti R."/>
            <person name="Tsui H.-C.T."/>
            <person name="Winkler M.E."/>
        </authorList>
    </citation>
    <scope>NUCLEOTIDE SEQUENCE</scope>
</reference>
<dbReference type="SMART" id="SM00635">
    <property type="entry name" value="BID_2"/>
    <property type="match status" value="2"/>
</dbReference>
<dbReference type="Pfam" id="PF08309">
    <property type="entry name" value="LVIVD"/>
    <property type="match status" value="4"/>
</dbReference>
<dbReference type="InterPro" id="IPR008964">
    <property type="entry name" value="Invasin/intimin_cell_adhesion"/>
</dbReference>
<protein>
    <recommendedName>
        <fullName evidence="1">BIG2 domain-containing protein</fullName>
    </recommendedName>
</protein>
<dbReference type="Gene3D" id="2.60.40.1080">
    <property type="match status" value="2"/>
</dbReference>
<evidence type="ECO:0000259" key="1">
    <source>
        <dbReference type="SMART" id="SM00635"/>
    </source>
</evidence>
<dbReference type="SUPFAM" id="SSF49373">
    <property type="entry name" value="Invasin/intimin cell-adhesion fragments"/>
    <property type="match status" value="2"/>
</dbReference>
<dbReference type="Pfam" id="PF02368">
    <property type="entry name" value="Big_2"/>
    <property type="match status" value="2"/>
</dbReference>